<evidence type="ECO:0000313" key="4">
    <source>
        <dbReference type="Proteomes" id="UP000094329"/>
    </source>
</evidence>
<keyword evidence="1" id="KW-0472">Membrane</keyword>
<comment type="caution">
    <text evidence="3">The sequence shown here is derived from an EMBL/GenBank/DDBJ whole genome shotgun (WGS) entry which is preliminary data.</text>
</comment>
<dbReference type="InterPro" id="IPR026841">
    <property type="entry name" value="Aur1/Ipt1"/>
</dbReference>
<feature type="transmembrane region" description="Helical" evidence="1">
    <location>
        <begin position="185"/>
        <end position="203"/>
    </location>
</feature>
<accession>A0ABX3A4V8</accession>
<evidence type="ECO:0000256" key="1">
    <source>
        <dbReference type="SAM" id="Phobius"/>
    </source>
</evidence>
<proteinExistence type="predicted"/>
<keyword evidence="1" id="KW-1133">Transmembrane helix</keyword>
<feature type="domain" description="Inositolphosphotransferase Aur1/Ipt1" evidence="2">
    <location>
        <begin position="127"/>
        <end position="261"/>
    </location>
</feature>
<dbReference type="Proteomes" id="UP000094329">
    <property type="component" value="Unassembled WGS sequence"/>
</dbReference>
<dbReference type="RefSeq" id="WP_069313688.1">
    <property type="nucleotide sequence ID" value="NZ_MDTU01000001.1"/>
</dbReference>
<organism evidence="3 4">
    <name type="scientific">Piscirickettsia litoralis</name>
    <dbReference type="NCBI Taxonomy" id="1891921"/>
    <lineage>
        <taxon>Bacteria</taxon>
        <taxon>Pseudomonadati</taxon>
        <taxon>Pseudomonadota</taxon>
        <taxon>Gammaproteobacteria</taxon>
        <taxon>Thiotrichales</taxon>
        <taxon>Piscirickettsiaceae</taxon>
        <taxon>Piscirickettsia</taxon>
    </lineage>
</organism>
<keyword evidence="1" id="KW-0812">Transmembrane</keyword>
<reference evidence="3 4" key="1">
    <citation type="submission" date="2016-08" db="EMBL/GenBank/DDBJ databases">
        <title>Draft genome sequence of Candidatus Piscirickettsia litoralis, from seawater.</title>
        <authorList>
            <person name="Wan X."/>
            <person name="Lee A.J."/>
            <person name="Hou S."/>
            <person name="Donachie S.P."/>
        </authorList>
    </citation>
    <scope>NUCLEOTIDE SEQUENCE [LARGE SCALE GENOMIC DNA]</scope>
    <source>
        <strain evidence="3 4">Y2</strain>
    </source>
</reference>
<feature type="transmembrane region" description="Helical" evidence="1">
    <location>
        <begin position="98"/>
        <end position="117"/>
    </location>
</feature>
<evidence type="ECO:0000259" key="2">
    <source>
        <dbReference type="Pfam" id="PF14378"/>
    </source>
</evidence>
<keyword evidence="4" id="KW-1185">Reference proteome</keyword>
<gene>
    <name evidence="3" type="ORF">BGC07_14610</name>
</gene>
<feature type="transmembrane region" description="Helical" evidence="1">
    <location>
        <begin position="65"/>
        <end position="86"/>
    </location>
</feature>
<dbReference type="Pfam" id="PF14378">
    <property type="entry name" value="PAP2_3"/>
    <property type="match status" value="1"/>
</dbReference>
<name>A0ABX3A4V8_9GAMM</name>
<feature type="transmembrane region" description="Helical" evidence="1">
    <location>
        <begin position="153"/>
        <end position="178"/>
    </location>
</feature>
<sequence>MEVSLCLNDMSSFYFDKIRNYFIKNLSCLDKLSVIFSFVLILLSLVVYYINYKYTHYLSLENPPLITNFILICLALVLLSFSLGLFGAFPKIGLMFKLISIYLIGWVAIFCAYNIQFTPFKNIDSFLYQTDLSLGLNQNNIISWVYQHHYLHYFLTIVYNSLEGQALILPILACFIINRKDVEMFLLKFSILNLIGCVIYYFWPTASPASILEHKYLLSGQISLALQFKQIHQGVLPTVVGNGLISFPSFHVIWSTLFTFFV</sequence>
<feature type="transmembrane region" description="Helical" evidence="1">
    <location>
        <begin position="32"/>
        <end position="50"/>
    </location>
</feature>
<protein>
    <recommendedName>
        <fullName evidence="2">Inositolphosphotransferase Aur1/Ipt1 domain-containing protein</fullName>
    </recommendedName>
</protein>
<evidence type="ECO:0000313" key="3">
    <source>
        <dbReference type="EMBL" id="ODN43892.1"/>
    </source>
</evidence>
<dbReference type="EMBL" id="MDTU01000001">
    <property type="protein sequence ID" value="ODN43892.1"/>
    <property type="molecule type" value="Genomic_DNA"/>
</dbReference>